<gene>
    <name evidence="2" type="ORF">VP01_4680g1</name>
</gene>
<dbReference type="InterPro" id="IPR007714">
    <property type="entry name" value="CFA20_dom"/>
</dbReference>
<feature type="domain" description="CFA20" evidence="1">
    <location>
        <begin position="122"/>
        <end position="269"/>
    </location>
</feature>
<name>A0A0L6UQ35_9BASI</name>
<dbReference type="STRING" id="27349.A0A0L6UQ35"/>
<evidence type="ECO:0000259" key="1">
    <source>
        <dbReference type="Pfam" id="PF05018"/>
    </source>
</evidence>
<protein>
    <recommendedName>
        <fullName evidence="1">CFA20 domain-containing protein</fullName>
    </recommendedName>
</protein>
<dbReference type="InterPro" id="IPR040441">
    <property type="entry name" value="CFA20/CFAP20DC"/>
</dbReference>
<evidence type="ECO:0000313" key="2">
    <source>
        <dbReference type="EMBL" id="KNZ49945.1"/>
    </source>
</evidence>
<feature type="non-terminal residue" evidence="2">
    <location>
        <position position="1"/>
    </location>
</feature>
<proteinExistence type="predicted"/>
<sequence length="321" mass="35827">GFFLSLFVSTHRTENNWSLRRIDHESDLRGRASGMTISYPYSSPLILFSSLPVSAPFDQASLSIDSQLSSDSFIALLDDGTNQIANVASKPLIYYHPSYSPSLSELTRPTNLLGNHDEAWPVRSIVLHVQSPNCKNTFIRFPPFDKDHKSNPVLGIKLSYLHLQIKPLDHTFMLQVGVLDQAGHRILIRVSTFQTETKVYSGSKSSNASGGSTKLIHIPLVFPTPEAYTQTKWNDLLLPLDNLIPTRYHSTEFLQVHASVRLRRIYFTSDGKQASSHSNITRGGLDLDSKHVLTPQGTQTVSANPVFRPELILFKGARSND</sequence>
<reference evidence="2 3" key="1">
    <citation type="submission" date="2015-08" db="EMBL/GenBank/DDBJ databases">
        <title>Next Generation Sequencing and Analysis of the Genome of Puccinia sorghi L Schw, the Causal Agent of Maize Common Rust.</title>
        <authorList>
            <person name="Rochi L."/>
            <person name="Burguener G."/>
            <person name="Darino M."/>
            <person name="Turjanski A."/>
            <person name="Kreff E."/>
            <person name="Dieguez M.J."/>
            <person name="Sacco F."/>
        </authorList>
    </citation>
    <scope>NUCLEOTIDE SEQUENCE [LARGE SCALE GENOMIC DNA]</scope>
    <source>
        <strain evidence="2 3">RO10H11247</strain>
    </source>
</reference>
<dbReference type="VEuPathDB" id="FungiDB:VP01_4680g1"/>
<dbReference type="AlphaFoldDB" id="A0A0L6UQ35"/>
<dbReference type="Proteomes" id="UP000037035">
    <property type="component" value="Unassembled WGS sequence"/>
</dbReference>
<comment type="caution">
    <text evidence="2">The sequence shown here is derived from an EMBL/GenBank/DDBJ whole genome shotgun (WGS) entry which is preliminary data.</text>
</comment>
<dbReference type="EMBL" id="LAVV01009813">
    <property type="protein sequence ID" value="KNZ49945.1"/>
    <property type="molecule type" value="Genomic_DNA"/>
</dbReference>
<evidence type="ECO:0000313" key="3">
    <source>
        <dbReference type="Proteomes" id="UP000037035"/>
    </source>
</evidence>
<accession>A0A0L6UQ35</accession>
<dbReference type="Pfam" id="PF05018">
    <property type="entry name" value="CFA20_dom"/>
    <property type="match status" value="1"/>
</dbReference>
<dbReference type="PANTHER" id="PTHR12458">
    <property type="entry name" value="ORF PROTEIN"/>
    <property type="match status" value="1"/>
</dbReference>
<keyword evidence="3" id="KW-1185">Reference proteome</keyword>
<organism evidence="2 3">
    <name type="scientific">Puccinia sorghi</name>
    <dbReference type="NCBI Taxonomy" id="27349"/>
    <lineage>
        <taxon>Eukaryota</taxon>
        <taxon>Fungi</taxon>
        <taxon>Dikarya</taxon>
        <taxon>Basidiomycota</taxon>
        <taxon>Pucciniomycotina</taxon>
        <taxon>Pucciniomycetes</taxon>
        <taxon>Pucciniales</taxon>
        <taxon>Pucciniaceae</taxon>
        <taxon>Puccinia</taxon>
    </lineage>
</organism>
<dbReference type="OrthoDB" id="7486196at2759"/>